<name>A0A183GEZ9_HELPZ</name>
<evidence type="ECO:0000313" key="2">
    <source>
        <dbReference type="EMBL" id="VDP22580.1"/>
    </source>
</evidence>
<organism evidence="3 4">
    <name type="scientific">Heligmosomoides polygyrus</name>
    <name type="common">Parasitic roundworm</name>
    <dbReference type="NCBI Taxonomy" id="6339"/>
    <lineage>
        <taxon>Eukaryota</taxon>
        <taxon>Metazoa</taxon>
        <taxon>Ecdysozoa</taxon>
        <taxon>Nematoda</taxon>
        <taxon>Chromadorea</taxon>
        <taxon>Rhabditida</taxon>
        <taxon>Rhabditina</taxon>
        <taxon>Rhabditomorpha</taxon>
        <taxon>Strongyloidea</taxon>
        <taxon>Heligmosomidae</taxon>
        <taxon>Heligmosomoides</taxon>
    </lineage>
</organism>
<keyword evidence="3" id="KW-1185">Reference proteome</keyword>
<reference evidence="2 3" key="1">
    <citation type="submission" date="2018-11" db="EMBL/GenBank/DDBJ databases">
        <authorList>
            <consortium name="Pathogen Informatics"/>
        </authorList>
    </citation>
    <scope>NUCLEOTIDE SEQUENCE [LARGE SCALE GENOMIC DNA]</scope>
</reference>
<dbReference type="WBParaSite" id="HPBE_0002094501-mRNA-1">
    <property type="protein sequence ID" value="HPBE_0002094501-mRNA-1"/>
    <property type="gene ID" value="HPBE_0002094501"/>
</dbReference>
<dbReference type="AlphaFoldDB" id="A0A183GEZ9"/>
<feature type="compositionally biased region" description="Basic and acidic residues" evidence="1">
    <location>
        <begin position="30"/>
        <end position="39"/>
    </location>
</feature>
<evidence type="ECO:0000256" key="1">
    <source>
        <dbReference type="SAM" id="MobiDB-lite"/>
    </source>
</evidence>
<gene>
    <name evidence="2" type="ORF">HPBE_LOCUS20944</name>
</gene>
<accession>A0A183GEZ9</accession>
<feature type="compositionally biased region" description="Polar residues" evidence="1">
    <location>
        <begin position="1"/>
        <end position="21"/>
    </location>
</feature>
<protein>
    <submittedName>
        <fullName evidence="4">Fibronectin type-III domain-containing protein</fullName>
    </submittedName>
</protein>
<evidence type="ECO:0000313" key="4">
    <source>
        <dbReference type="WBParaSite" id="HPBE_0002094501-mRNA-1"/>
    </source>
</evidence>
<evidence type="ECO:0000313" key="3">
    <source>
        <dbReference type="Proteomes" id="UP000050761"/>
    </source>
</evidence>
<accession>A0A3P8BWP3</accession>
<dbReference type="Proteomes" id="UP000050761">
    <property type="component" value="Unassembled WGS sequence"/>
</dbReference>
<feature type="region of interest" description="Disordered" evidence="1">
    <location>
        <begin position="1"/>
        <end position="46"/>
    </location>
</feature>
<sequence>MVPITHNTPVSDQTAGTNGETGWNVLEPPKATEEEREGNRGNYGKRKGKELLSCTRFLNNIHFSDTMYCVTIVNLTKYGSTSPKSDHVVVDLLCSLEDVPIEKMTAKYLSLNHS</sequence>
<reference evidence="4" key="2">
    <citation type="submission" date="2019-09" db="UniProtKB">
        <authorList>
            <consortium name="WormBaseParasite"/>
        </authorList>
    </citation>
    <scope>IDENTIFICATION</scope>
</reference>
<dbReference type="OrthoDB" id="408788at2759"/>
<proteinExistence type="predicted"/>
<dbReference type="EMBL" id="UZAH01032563">
    <property type="protein sequence ID" value="VDP22580.1"/>
    <property type="molecule type" value="Genomic_DNA"/>
</dbReference>